<evidence type="ECO:0000313" key="2">
    <source>
        <dbReference type="EMBL" id="HIU12556.1"/>
    </source>
</evidence>
<dbReference type="CDD" id="cd04301">
    <property type="entry name" value="NAT_SF"/>
    <property type="match status" value="1"/>
</dbReference>
<dbReference type="InterPro" id="IPR000182">
    <property type="entry name" value="GNAT_dom"/>
</dbReference>
<reference evidence="2" key="1">
    <citation type="submission" date="2020-10" db="EMBL/GenBank/DDBJ databases">
        <authorList>
            <person name="Gilroy R."/>
        </authorList>
    </citation>
    <scope>NUCLEOTIDE SEQUENCE</scope>
    <source>
        <strain evidence="2">CHK195-11698</strain>
    </source>
</reference>
<dbReference type="Pfam" id="PF13508">
    <property type="entry name" value="Acetyltransf_7"/>
    <property type="match status" value="1"/>
</dbReference>
<gene>
    <name evidence="2" type="ORF">IAD15_00565</name>
</gene>
<feature type="domain" description="N-acetyltransferase" evidence="1">
    <location>
        <begin position="4"/>
        <end position="142"/>
    </location>
</feature>
<evidence type="ECO:0000313" key="3">
    <source>
        <dbReference type="Proteomes" id="UP000824175"/>
    </source>
</evidence>
<dbReference type="Gene3D" id="3.40.630.30">
    <property type="match status" value="1"/>
</dbReference>
<dbReference type="InterPro" id="IPR016181">
    <property type="entry name" value="Acyl_CoA_acyltransferase"/>
</dbReference>
<name>A0A9D1HLY9_9FIRM</name>
<proteinExistence type="predicted"/>
<sequence length="142" mass="16461">MSTWQFSSIEKADLACLADIYCQAFGQEPWHECWTQEMALTRLTYFYKTPGFVGWKATKGDMIGGFVLGHRMPYVDRWIFDVKELCVLPSIQGQHLGSQLFEYMEKSVALPLSLYTHPQLKGYYERLGLQQDPYLMMSKKIG</sequence>
<organism evidence="2 3">
    <name type="scientific">Candidatus Fimiplasma intestinipullorum</name>
    <dbReference type="NCBI Taxonomy" id="2840825"/>
    <lineage>
        <taxon>Bacteria</taxon>
        <taxon>Bacillati</taxon>
        <taxon>Bacillota</taxon>
        <taxon>Clostridia</taxon>
        <taxon>Eubacteriales</taxon>
        <taxon>Candidatus Fimiplasma</taxon>
    </lineage>
</organism>
<dbReference type="EMBL" id="DVMJ01000004">
    <property type="protein sequence ID" value="HIU12556.1"/>
    <property type="molecule type" value="Genomic_DNA"/>
</dbReference>
<dbReference type="PROSITE" id="PS51186">
    <property type="entry name" value="GNAT"/>
    <property type="match status" value="1"/>
</dbReference>
<comment type="caution">
    <text evidence="2">The sequence shown here is derived from an EMBL/GenBank/DDBJ whole genome shotgun (WGS) entry which is preliminary data.</text>
</comment>
<dbReference type="SUPFAM" id="SSF55729">
    <property type="entry name" value="Acyl-CoA N-acyltransferases (Nat)"/>
    <property type="match status" value="1"/>
</dbReference>
<dbReference type="AlphaFoldDB" id="A0A9D1HLY9"/>
<dbReference type="GO" id="GO:0016747">
    <property type="term" value="F:acyltransferase activity, transferring groups other than amino-acyl groups"/>
    <property type="evidence" value="ECO:0007669"/>
    <property type="project" value="InterPro"/>
</dbReference>
<evidence type="ECO:0000259" key="1">
    <source>
        <dbReference type="PROSITE" id="PS51186"/>
    </source>
</evidence>
<reference evidence="2" key="2">
    <citation type="journal article" date="2021" name="PeerJ">
        <title>Extensive microbial diversity within the chicken gut microbiome revealed by metagenomics and culture.</title>
        <authorList>
            <person name="Gilroy R."/>
            <person name="Ravi A."/>
            <person name="Getino M."/>
            <person name="Pursley I."/>
            <person name="Horton D.L."/>
            <person name="Alikhan N.F."/>
            <person name="Baker D."/>
            <person name="Gharbi K."/>
            <person name="Hall N."/>
            <person name="Watson M."/>
            <person name="Adriaenssens E.M."/>
            <person name="Foster-Nyarko E."/>
            <person name="Jarju S."/>
            <person name="Secka A."/>
            <person name="Antonio M."/>
            <person name="Oren A."/>
            <person name="Chaudhuri R.R."/>
            <person name="La Ragione R."/>
            <person name="Hildebrand F."/>
            <person name="Pallen M.J."/>
        </authorList>
    </citation>
    <scope>NUCLEOTIDE SEQUENCE</scope>
    <source>
        <strain evidence="2">CHK195-11698</strain>
    </source>
</reference>
<dbReference type="Proteomes" id="UP000824175">
    <property type="component" value="Unassembled WGS sequence"/>
</dbReference>
<accession>A0A9D1HLY9</accession>
<protein>
    <submittedName>
        <fullName evidence="2">GNAT family N-acetyltransferase</fullName>
    </submittedName>
</protein>